<protein>
    <submittedName>
        <fullName evidence="2">Pimeloyl-ACP methyl ester carboxylesterase</fullName>
    </submittedName>
</protein>
<dbReference type="PANTHER" id="PTHR43433:SF5">
    <property type="entry name" value="AB HYDROLASE-1 DOMAIN-CONTAINING PROTEIN"/>
    <property type="match status" value="1"/>
</dbReference>
<evidence type="ECO:0000313" key="2">
    <source>
        <dbReference type="EMBL" id="SEG79778.1"/>
    </source>
</evidence>
<keyword evidence="3" id="KW-1185">Reference proteome</keyword>
<dbReference type="InterPro" id="IPR000073">
    <property type="entry name" value="AB_hydrolase_1"/>
</dbReference>
<sequence>MSFLVSGGPTSDMDNRWKEDLAMATTHVLELADVRLRYEVRGSGPLLVIMGAPMAAGDFAPLADALASDHTVVTHDPRGISGSVLADPAQDSTPELRADDVAAILDAMGADSADLFGSSGGAVTGLALAARHPRRIRTLVAHEPPTLGLLPDAAERLAEVDAMIATFHRDGLGAAFAQFMGSAGFEQGDEGAPVGPPAEVPEQVQADGARFFAHELRGTTHYLPDAAAVKAGPGRIVVGIGVESGHLTTSRTSVAVADLLGAALVEFPGDHGGFIGHPEEFAAILRKVLANA</sequence>
<name>A0A1H6D490_9ACTN</name>
<organism evidence="2 3">
    <name type="scientific">Nonomuraea solani</name>
    <dbReference type="NCBI Taxonomy" id="1144553"/>
    <lineage>
        <taxon>Bacteria</taxon>
        <taxon>Bacillati</taxon>
        <taxon>Actinomycetota</taxon>
        <taxon>Actinomycetes</taxon>
        <taxon>Streptosporangiales</taxon>
        <taxon>Streptosporangiaceae</taxon>
        <taxon>Nonomuraea</taxon>
    </lineage>
</organism>
<dbReference type="Gene3D" id="3.40.50.1820">
    <property type="entry name" value="alpha/beta hydrolase"/>
    <property type="match status" value="1"/>
</dbReference>
<dbReference type="InterPro" id="IPR029058">
    <property type="entry name" value="AB_hydrolase_fold"/>
</dbReference>
<dbReference type="AlphaFoldDB" id="A0A1H6D490"/>
<gene>
    <name evidence="2" type="ORF">SAMN05444920_104749</name>
</gene>
<accession>A0A1H6D490</accession>
<proteinExistence type="predicted"/>
<dbReference type="Pfam" id="PF00561">
    <property type="entry name" value="Abhydrolase_1"/>
    <property type="match status" value="1"/>
</dbReference>
<dbReference type="SUPFAM" id="SSF53474">
    <property type="entry name" value="alpha/beta-Hydrolases"/>
    <property type="match status" value="1"/>
</dbReference>
<dbReference type="GO" id="GO:0004806">
    <property type="term" value="F:triacylglycerol lipase activity"/>
    <property type="evidence" value="ECO:0007669"/>
    <property type="project" value="TreeGrafter"/>
</dbReference>
<dbReference type="EMBL" id="FNVT01000004">
    <property type="protein sequence ID" value="SEG79778.1"/>
    <property type="molecule type" value="Genomic_DNA"/>
</dbReference>
<evidence type="ECO:0000259" key="1">
    <source>
        <dbReference type="Pfam" id="PF00561"/>
    </source>
</evidence>
<dbReference type="InterPro" id="IPR050471">
    <property type="entry name" value="AB_hydrolase"/>
</dbReference>
<reference evidence="2 3" key="1">
    <citation type="submission" date="2016-10" db="EMBL/GenBank/DDBJ databases">
        <authorList>
            <person name="de Groot N.N."/>
        </authorList>
    </citation>
    <scope>NUCLEOTIDE SEQUENCE [LARGE SCALE GENOMIC DNA]</scope>
    <source>
        <strain evidence="2 3">CGMCC 4.7037</strain>
    </source>
</reference>
<dbReference type="GO" id="GO:0046503">
    <property type="term" value="P:glycerolipid catabolic process"/>
    <property type="evidence" value="ECO:0007669"/>
    <property type="project" value="TreeGrafter"/>
</dbReference>
<dbReference type="PANTHER" id="PTHR43433">
    <property type="entry name" value="HYDROLASE, ALPHA/BETA FOLD FAMILY PROTEIN"/>
    <property type="match status" value="1"/>
</dbReference>
<feature type="domain" description="AB hydrolase-1" evidence="1">
    <location>
        <begin position="45"/>
        <end position="151"/>
    </location>
</feature>
<evidence type="ECO:0000313" key="3">
    <source>
        <dbReference type="Proteomes" id="UP000236732"/>
    </source>
</evidence>
<dbReference type="Proteomes" id="UP000236732">
    <property type="component" value="Unassembled WGS sequence"/>
</dbReference>